<evidence type="ECO:0000313" key="3">
    <source>
        <dbReference type="Proteomes" id="UP000549971"/>
    </source>
</evidence>
<protein>
    <recommendedName>
        <fullName evidence="1">DUF6879 domain-containing protein</fullName>
    </recommendedName>
</protein>
<dbReference type="Pfam" id="PF21806">
    <property type="entry name" value="DUF6879"/>
    <property type="match status" value="1"/>
</dbReference>
<evidence type="ECO:0000313" key="2">
    <source>
        <dbReference type="EMBL" id="MBB5835986.1"/>
    </source>
</evidence>
<gene>
    <name evidence="2" type="ORF">HDA39_002720</name>
</gene>
<keyword evidence="3" id="KW-1185">Reference proteome</keyword>
<dbReference type="InterPro" id="IPR049244">
    <property type="entry name" value="DUF6879"/>
</dbReference>
<dbReference type="AlphaFoldDB" id="A0A7W9J5G1"/>
<dbReference type="EMBL" id="JACHMY010000001">
    <property type="protein sequence ID" value="MBB5835986.1"/>
    <property type="molecule type" value="Genomic_DNA"/>
</dbReference>
<organism evidence="2 3">
    <name type="scientific">Kribbella italica</name>
    <dbReference type="NCBI Taxonomy" id="1540520"/>
    <lineage>
        <taxon>Bacteria</taxon>
        <taxon>Bacillati</taxon>
        <taxon>Actinomycetota</taxon>
        <taxon>Actinomycetes</taxon>
        <taxon>Propionibacteriales</taxon>
        <taxon>Kribbellaceae</taxon>
        <taxon>Kribbella</taxon>
    </lineage>
</organism>
<dbReference type="Proteomes" id="UP000549971">
    <property type="component" value="Unassembled WGS sequence"/>
</dbReference>
<evidence type="ECO:0000259" key="1">
    <source>
        <dbReference type="Pfam" id="PF21806"/>
    </source>
</evidence>
<accession>A0A7W9J5G1</accession>
<proteinExistence type="predicted"/>
<reference evidence="2 3" key="1">
    <citation type="submission" date="2020-08" db="EMBL/GenBank/DDBJ databases">
        <title>Sequencing the genomes of 1000 actinobacteria strains.</title>
        <authorList>
            <person name="Klenk H.-P."/>
        </authorList>
    </citation>
    <scope>NUCLEOTIDE SEQUENCE [LARGE SCALE GENOMIC DNA]</scope>
    <source>
        <strain evidence="2 3">DSM 28967</strain>
    </source>
</reference>
<dbReference type="RefSeq" id="WP_184795556.1">
    <property type="nucleotide sequence ID" value="NZ_JACHMY010000001.1"/>
</dbReference>
<sequence>MTAEPVAFQLFRSAVRSALHLEARDLYEPGDPDWNEWKSGGRFDPAERWRAFHDLVRETTGRGVEVRRARIVSEPVSDYVRFEYDVTEAHNLAAGEQVRWLPRQHSGGLLVPANDFWVFDEQIVLWNFFDGDGTWIGEERVDDPELARLCVTSFDAVWERAIPHQQYQPT</sequence>
<comment type="caution">
    <text evidence="2">The sequence shown here is derived from an EMBL/GenBank/DDBJ whole genome shotgun (WGS) entry which is preliminary data.</text>
</comment>
<feature type="domain" description="DUF6879" evidence="1">
    <location>
        <begin position="9"/>
        <end position="168"/>
    </location>
</feature>
<name>A0A7W9J5G1_9ACTN</name>